<keyword evidence="2" id="KW-1185">Reference proteome</keyword>
<evidence type="ECO:0000313" key="1">
    <source>
        <dbReference type="EMBL" id="MFH4982138.1"/>
    </source>
</evidence>
<evidence type="ECO:0000313" key="2">
    <source>
        <dbReference type="Proteomes" id="UP001608902"/>
    </source>
</evidence>
<sequence length="100" mass="11586">MRPGGILVSNVADWTANKTLFFHWLNRYTNYLLEHTRDPIMLDENCLNAIAFWMSQPCFVTAVEKRHNSQLIVGHQLRILKGLSRYQITAGSASCYFYCD</sequence>
<organism evidence="1 2">
    <name type="scientific">Gnathostoma spinigerum</name>
    <dbReference type="NCBI Taxonomy" id="75299"/>
    <lineage>
        <taxon>Eukaryota</taxon>
        <taxon>Metazoa</taxon>
        <taxon>Ecdysozoa</taxon>
        <taxon>Nematoda</taxon>
        <taxon>Chromadorea</taxon>
        <taxon>Rhabditida</taxon>
        <taxon>Spirurina</taxon>
        <taxon>Gnathostomatomorpha</taxon>
        <taxon>Gnathostomatoidea</taxon>
        <taxon>Gnathostomatidae</taxon>
        <taxon>Gnathostoma</taxon>
    </lineage>
</organism>
<dbReference type="EMBL" id="JBGFUD010008561">
    <property type="protein sequence ID" value="MFH4982138.1"/>
    <property type="molecule type" value="Genomic_DNA"/>
</dbReference>
<comment type="caution">
    <text evidence="1">The sequence shown here is derived from an EMBL/GenBank/DDBJ whole genome shotgun (WGS) entry which is preliminary data.</text>
</comment>
<dbReference type="AlphaFoldDB" id="A0ABD6EYI4"/>
<accession>A0ABD6EYI4</accession>
<protein>
    <submittedName>
        <fullName evidence="1">Uncharacterized protein</fullName>
    </submittedName>
</protein>
<reference evidence="1 2" key="1">
    <citation type="submission" date="2024-08" db="EMBL/GenBank/DDBJ databases">
        <title>Gnathostoma spinigerum genome.</title>
        <authorList>
            <person name="Gonzalez-Bertolin B."/>
            <person name="Monzon S."/>
            <person name="Zaballos A."/>
            <person name="Jimenez P."/>
            <person name="Dekumyoy P."/>
            <person name="Varona S."/>
            <person name="Cuesta I."/>
            <person name="Sumanam S."/>
            <person name="Adisakwattana P."/>
            <person name="Gasser R.B."/>
            <person name="Hernandez-Gonzalez A."/>
            <person name="Young N.D."/>
            <person name="Perteguer M.J."/>
        </authorList>
    </citation>
    <scope>NUCLEOTIDE SEQUENCE [LARGE SCALE GENOMIC DNA]</scope>
    <source>
        <strain evidence="1">AL3</strain>
        <tissue evidence="1">Liver</tissue>
    </source>
</reference>
<dbReference type="Proteomes" id="UP001608902">
    <property type="component" value="Unassembled WGS sequence"/>
</dbReference>
<name>A0ABD6EYI4_9BILA</name>
<gene>
    <name evidence="1" type="ORF">AB6A40_008847</name>
</gene>
<proteinExistence type="predicted"/>